<dbReference type="Proteomes" id="UP000541185">
    <property type="component" value="Unassembled WGS sequence"/>
</dbReference>
<evidence type="ECO:0000313" key="2">
    <source>
        <dbReference type="Proteomes" id="UP000541185"/>
    </source>
</evidence>
<accession>A0A848H6P0</accession>
<proteinExistence type="predicted"/>
<dbReference type="RefSeq" id="WP_169420492.1">
    <property type="nucleotide sequence ID" value="NZ_JABBFX010000002.1"/>
</dbReference>
<gene>
    <name evidence="1" type="ORF">HHL11_20870</name>
</gene>
<dbReference type="EMBL" id="JABBFX010000002">
    <property type="protein sequence ID" value="NML46214.1"/>
    <property type="molecule type" value="Genomic_DNA"/>
</dbReference>
<dbReference type="AlphaFoldDB" id="A0A848H6P0"/>
<keyword evidence="2" id="KW-1185">Reference proteome</keyword>
<name>A0A848H6P0_9BURK</name>
<comment type="caution">
    <text evidence="1">The sequence shown here is derived from an EMBL/GenBank/DDBJ whole genome shotgun (WGS) entry which is preliminary data.</text>
</comment>
<reference evidence="1 2" key="1">
    <citation type="submission" date="2020-04" db="EMBL/GenBank/DDBJ databases">
        <title>Ramlibacter sp. G-1-2-2 isolated from soil.</title>
        <authorList>
            <person name="Dahal R.H."/>
        </authorList>
    </citation>
    <scope>NUCLEOTIDE SEQUENCE [LARGE SCALE GENOMIC DNA]</scope>
    <source>
        <strain evidence="1 2">G-1-2-2</strain>
    </source>
</reference>
<sequence length="82" mass="8939">MSAKVLSRGFAQGQVKKLQRMKQPITLQIRLAVEPRNHVARAAALRASSNAAGRHVRSAGALRRAEKVALARLVRTGGREED</sequence>
<organism evidence="1 2">
    <name type="scientific">Ramlibacter agri</name>
    <dbReference type="NCBI Taxonomy" id="2728837"/>
    <lineage>
        <taxon>Bacteria</taxon>
        <taxon>Pseudomonadati</taxon>
        <taxon>Pseudomonadota</taxon>
        <taxon>Betaproteobacteria</taxon>
        <taxon>Burkholderiales</taxon>
        <taxon>Comamonadaceae</taxon>
        <taxon>Ramlibacter</taxon>
    </lineage>
</organism>
<protein>
    <submittedName>
        <fullName evidence="1">Uncharacterized protein</fullName>
    </submittedName>
</protein>
<evidence type="ECO:0000313" key="1">
    <source>
        <dbReference type="EMBL" id="NML46214.1"/>
    </source>
</evidence>